<evidence type="ECO:0000313" key="3">
    <source>
        <dbReference type="EMBL" id="KAA1193555.1"/>
    </source>
</evidence>
<dbReference type="Proteomes" id="UP000037727">
    <property type="component" value="Unassembled WGS sequence"/>
</dbReference>
<evidence type="ECO:0000256" key="2">
    <source>
        <dbReference type="ARBA" id="ARBA00044192"/>
    </source>
</evidence>
<evidence type="ECO:0000256" key="1">
    <source>
        <dbReference type="ARBA" id="ARBA00043959"/>
    </source>
</evidence>
<evidence type="ECO:0000313" key="4">
    <source>
        <dbReference type="EMBL" id="KOY63700.1"/>
    </source>
</evidence>
<dbReference type="RefSeq" id="WP_054475299.1">
    <property type="nucleotide sequence ID" value="NZ_CAWMRL010000002.1"/>
</dbReference>
<evidence type="ECO:0000313" key="6">
    <source>
        <dbReference type="Proteomes" id="UP000322184"/>
    </source>
</evidence>
<reference evidence="3 6" key="2">
    <citation type="submission" date="2019-09" db="EMBL/GenBank/DDBJ databases">
        <title>Whole genome sequence of Photorhabdus heterorhabditis strain ETL (Enterobacteriales: Enterobacteriaceae) a bacterial symbiont of Heterorhabditis zealandica strain ETL (Rhabditida: Heterorhabditidae).</title>
        <authorList>
            <person name="Lulamba T.E."/>
            <person name="Serepa-Dlamini M.H."/>
        </authorList>
    </citation>
    <scope>NUCLEOTIDE SEQUENCE [LARGE SCALE GENOMIC DNA]</scope>
    <source>
        <strain evidence="3 6">ETL</strain>
    </source>
</reference>
<sequence>MRHSRNEVGRWRMLRQSSHRRRRWLVGQSRRNLRIYSLRKLNGYKQRRALLFVQYGEWMH</sequence>
<comment type="caution">
    <text evidence="3">The sequence shown here is derived from an EMBL/GenBank/DDBJ whole genome shotgun (WGS) entry which is preliminary data.</text>
</comment>
<comment type="similarity">
    <text evidence="1">Belongs to the YciY family.</text>
</comment>
<dbReference type="EMBL" id="VTUW01000009">
    <property type="protein sequence ID" value="KAA1193555.1"/>
    <property type="molecule type" value="Genomic_DNA"/>
</dbReference>
<dbReference type="NCBIfam" id="NF033701">
    <property type="entry name" value="yciY_fam"/>
    <property type="match status" value="1"/>
</dbReference>
<dbReference type="OrthoDB" id="6466254at2"/>
<keyword evidence="5" id="KW-1185">Reference proteome</keyword>
<name>A0A5B0X4D1_9GAMM</name>
<protein>
    <recommendedName>
        <fullName evidence="2">Uncharacterized protein YciY</fullName>
    </recommendedName>
</protein>
<proteinExistence type="inferred from homology"/>
<dbReference type="Proteomes" id="UP000322184">
    <property type="component" value="Unassembled WGS sequence"/>
</dbReference>
<evidence type="ECO:0000313" key="5">
    <source>
        <dbReference type="Proteomes" id="UP000037727"/>
    </source>
</evidence>
<dbReference type="AlphaFoldDB" id="A0A5B0X4D1"/>
<dbReference type="Pfam" id="PF26518">
    <property type="entry name" value="YciY"/>
    <property type="match status" value="1"/>
</dbReference>
<accession>A0A5B0X4D1</accession>
<dbReference type="EMBL" id="LJCS01000002">
    <property type="protein sequence ID" value="KOY63700.1"/>
    <property type="molecule type" value="Genomic_DNA"/>
</dbReference>
<dbReference type="InterPro" id="IPR049586">
    <property type="entry name" value="YciY"/>
</dbReference>
<gene>
    <name evidence="4" type="ORF">AM629_00980</name>
    <name evidence="3" type="ORF">F0L16_06995</name>
</gene>
<organism evidence="3 6">
    <name type="scientific">Photorhabdus heterorhabditis</name>
    <dbReference type="NCBI Taxonomy" id="880156"/>
    <lineage>
        <taxon>Bacteria</taxon>
        <taxon>Pseudomonadati</taxon>
        <taxon>Pseudomonadota</taxon>
        <taxon>Gammaproteobacteria</taxon>
        <taxon>Enterobacterales</taxon>
        <taxon>Morganellaceae</taxon>
        <taxon>Photorhabdus</taxon>
    </lineage>
</organism>
<reference evidence="4 5" key="1">
    <citation type="submission" date="2015-09" db="EMBL/GenBank/DDBJ databases">
        <title>Draft genome sequence and assembly of Photorhabdus sp. VMG, a bacterial symbiont associated with Heterorhabditis zealandica.</title>
        <authorList>
            <person name="Naidoo S."/>
            <person name="Featherston J."/>
            <person name="Mothupi B."/>
            <person name="Gray V.M."/>
        </authorList>
    </citation>
    <scope>NUCLEOTIDE SEQUENCE [LARGE SCALE GENOMIC DNA]</scope>
    <source>
        <strain evidence="4 5">VMG</strain>
    </source>
</reference>